<dbReference type="Gene3D" id="3.40.190.10">
    <property type="entry name" value="Periplasmic binding protein-like II"/>
    <property type="match status" value="2"/>
</dbReference>
<keyword evidence="2" id="KW-0732">Signal</keyword>
<dbReference type="InterPro" id="IPR004872">
    <property type="entry name" value="Lipoprotein_NlpA"/>
</dbReference>
<dbReference type="NCBIfam" id="NF008285">
    <property type="entry name" value="PRK11063.1"/>
    <property type="match status" value="1"/>
</dbReference>
<dbReference type="Proteomes" id="UP001201273">
    <property type="component" value="Unassembled WGS sequence"/>
</dbReference>
<evidence type="ECO:0000256" key="4">
    <source>
        <dbReference type="ARBA" id="ARBA00023139"/>
    </source>
</evidence>
<keyword evidence="5 6" id="KW-0449">Lipoprotein</keyword>
<dbReference type="PIRSF" id="PIRSF002854">
    <property type="entry name" value="MetQ"/>
    <property type="match status" value="1"/>
</dbReference>
<dbReference type="PROSITE" id="PS51257">
    <property type="entry name" value="PROKAR_LIPOPROTEIN"/>
    <property type="match status" value="1"/>
</dbReference>
<reference evidence="7 8" key="1">
    <citation type="journal article" date="2022" name="Environ. Microbiol. Rep.">
        <title>Eco-phylogenetic analyses reveal divergent evolution of vitamin B12 metabolism in the marine bacterial family 'Psychromonadaceae'.</title>
        <authorList>
            <person name="Jin X."/>
            <person name="Yang Y."/>
            <person name="Cao H."/>
            <person name="Gao B."/>
            <person name="Zhao Z."/>
        </authorList>
    </citation>
    <scope>NUCLEOTIDE SEQUENCE [LARGE SCALE GENOMIC DNA]</scope>
    <source>
        <strain evidence="7 8">MKS20</strain>
    </source>
</reference>
<comment type="similarity">
    <text evidence="6">Belongs to the nlpA lipoprotein family.</text>
</comment>
<keyword evidence="4" id="KW-0564">Palmitate</keyword>
<evidence type="ECO:0000256" key="3">
    <source>
        <dbReference type="ARBA" id="ARBA00023136"/>
    </source>
</evidence>
<dbReference type="EMBL" id="JAIMJA010000010">
    <property type="protein sequence ID" value="MCE2595320.1"/>
    <property type="molecule type" value="Genomic_DNA"/>
</dbReference>
<sequence length="280" mass="30460">MKLTLKHWFGSSAVAAALLLTGCGDKTATEQAPAEAPVAQVQTLKVGAIAGSEAQLVEEAKRIALEKFNLNVEVVTFTDYVTPNIALSDGSIDANAFQHQPYLDTMVKDRGLKIVNVANTFVYPIAGFSKTIKNVNELEEGAKIAVPNDPTNQGRSLILLEKQGLFTLKADAGLNASIMDIVDNPKNFELIELEAAQLPRSLDDVSLAVINTTYASSIDLLPTRDGLFVEEKDSPYVNIIATREDNKNDERVAQFIQAFQSEAVYNKAQELFQGSVVKGW</sequence>
<organism evidence="7 8">
    <name type="scientific">Motilimonas cestriensis</name>
    <dbReference type="NCBI Taxonomy" id="2742685"/>
    <lineage>
        <taxon>Bacteria</taxon>
        <taxon>Pseudomonadati</taxon>
        <taxon>Pseudomonadota</taxon>
        <taxon>Gammaproteobacteria</taxon>
        <taxon>Alteromonadales</taxon>
        <taxon>Alteromonadales genera incertae sedis</taxon>
        <taxon>Motilimonas</taxon>
    </lineage>
</organism>
<keyword evidence="8" id="KW-1185">Reference proteome</keyword>
<dbReference type="PANTHER" id="PTHR30429">
    <property type="entry name" value="D-METHIONINE-BINDING LIPOPROTEIN METQ"/>
    <property type="match status" value="1"/>
</dbReference>
<name>A0ABS8WAN1_9GAMM</name>
<dbReference type="CDD" id="cd13598">
    <property type="entry name" value="PBP2_lipoprotein_IlpA_like"/>
    <property type="match status" value="1"/>
</dbReference>
<accession>A0ABS8WAN1</accession>
<gene>
    <name evidence="7" type="primary">metQ</name>
    <name evidence="7" type="ORF">K6Y31_10890</name>
</gene>
<dbReference type="RefSeq" id="WP_233052810.1">
    <property type="nucleotide sequence ID" value="NZ_JAIMJA010000010.1"/>
</dbReference>
<proteinExistence type="inferred from homology"/>
<evidence type="ECO:0000313" key="7">
    <source>
        <dbReference type="EMBL" id="MCE2595320.1"/>
    </source>
</evidence>
<dbReference type="SUPFAM" id="SSF53850">
    <property type="entry name" value="Periplasmic binding protein-like II"/>
    <property type="match status" value="1"/>
</dbReference>
<comment type="subcellular location">
    <subcellularLocation>
        <location evidence="1">Membrane</location>
        <topology evidence="1">Lipid-anchor</topology>
    </subcellularLocation>
</comment>
<keyword evidence="3" id="KW-0472">Membrane</keyword>
<evidence type="ECO:0000256" key="2">
    <source>
        <dbReference type="ARBA" id="ARBA00022729"/>
    </source>
</evidence>
<evidence type="ECO:0000256" key="1">
    <source>
        <dbReference type="ARBA" id="ARBA00004635"/>
    </source>
</evidence>
<dbReference type="PANTHER" id="PTHR30429:SF1">
    <property type="entry name" value="D-METHIONINE-BINDING LIPOPROTEIN METQ-RELATED"/>
    <property type="match status" value="1"/>
</dbReference>
<evidence type="ECO:0000313" key="8">
    <source>
        <dbReference type="Proteomes" id="UP001201273"/>
    </source>
</evidence>
<dbReference type="NCBIfam" id="TIGR00363">
    <property type="entry name" value="MetQ/NlpA family lipoprotein"/>
    <property type="match status" value="1"/>
</dbReference>
<evidence type="ECO:0000256" key="6">
    <source>
        <dbReference type="PIRNR" id="PIRNR002854"/>
    </source>
</evidence>
<protein>
    <recommendedName>
        <fullName evidence="6">Lipoprotein</fullName>
    </recommendedName>
</protein>
<comment type="caution">
    <text evidence="7">The sequence shown here is derived from an EMBL/GenBank/DDBJ whole genome shotgun (WGS) entry which is preliminary data.</text>
</comment>
<evidence type="ECO:0000256" key="5">
    <source>
        <dbReference type="ARBA" id="ARBA00023288"/>
    </source>
</evidence>
<dbReference type="Pfam" id="PF03180">
    <property type="entry name" value="Lipoprotein_9"/>
    <property type="match status" value="1"/>
</dbReference>